<name>A0A401TX75_CHIPU</name>
<dbReference type="AlphaFoldDB" id="A0A401TX75"/>
<feature type="non-terminal residue" evidence="1">
    <location>
        <position position="40"/>
    </location>
</feature>
<organism evidence="1 2">
    <name type="scientific">Chiloscyllium punctatum</name>
    <name type="common">Brownbanded bambooshark</name>
    <name type="synonym">Hemiscyllium punctatum</name>
    <dbReference type="NCBI Taxonomy" id="137246"/>
    <lineage>
        <taxon>Eukaryota</taxon>
        <taxon>Metazoa</taxon>
        <taxon>Chordata</taxon>
        <taxon>Craniata</taxon>
        <taxon>Vertebrata</taxon>
        <taxon>Chondrichthyes</taxon>
        <taxon>Elasmobranchii</taxon>
        <taxon>Galeomorphii</taxon>
        <taxon>Galeoidea</taxon>
        <taxon>Orectolobiformes</taxon>
        <taxon>Hemiscylliidae</taxon>
        <taxon>Chiloscyllium</taxon>
    </lineage>
</organism>
<gene>
    <name evidence="1" type="ORF">chiPu_0031149</name>
</gene>
<keyword evidence="2" id="KW-1185">Reference proteome</keyword>
<dbReference type="EMBL" id="BEZZ01202167">
    <property type="protein sequence ID" value="GCC47239.1"/>
    <property type="molecule type" value="Genomic_DNA"/>
</dbReference>
<evidence type="ECO:0000313" key="2">
    <source>
        <dbReference type="Proteomes" id="UP000287033"/>
    </source>
</evidence>
<sequence length="40" mass="4645">MQESKPKLKLILKEIQSRGFDLLYNARVGEMEGELSDHLK</sequence>
<proteinExistence type="predicted"/>
<reference evidence="1 2" key="1">
    <citation type="journal article" date="2018" name="Nat. Ecol. Evol.">
        <title>Shark genomes provide insights into elasmobranch evolution and the origin of vertebrates.</title>
        <authorList>
            <person name="Hara Y"/>
            <person name="Yamaguchi K"/>
            <person name="Onimaru K"/>
            <person name="Kadota M"/>
            <person name="Koyanagi M"/>
            <person name="Keeley SD"/>
            <person name="Tatsumi K"/>
            <person name="Tanaka K"/>
            <person name="Motone F"/>
            <person name="Kageyama Y"/>
            <person name="Nozu R"/>
            <person name="Adachi N"/>
            <person name="Nishimura O"/>
            <person name="Nakagawa R"/>
            <person name="Tanegashima C"/>
            <person name="Kiyatake I"/>
            <person name="Matsumoto R"/>
            <person name="Murakumo K"/>
            <person name="Nishida K"/>
            <person name="Terakita A"/>
            <person name="Kuratani S"/>
            <person name="Sato K"/>
            <person name="Hyodo S Kuraku.S."/>
        </authorList>
    </citation>
    <scope>NUCLEOTIDE SEQUENCE [LARGE SCALE GENOMIC DNA]</scope>
</reference>
<comment type="caution">
    <text evidence="1">The sequence shown here is derived from an EMBL/GenBank/DDBJ whole genome shotgun (WGS) entry which is preliminary data.</text>
</comment>
<accession>A0A401TX75</accession>
<dbReference type="Proteomes" id="UP000287033">
    <property type="component" value="Unassembled WGS sequence"/>
</dbReference>
<protein>
    <submittedName>
        <fullName evidence="1">Uncharacterized protein</fullName>
    </submittedName>
</protein>
<evidence type="ECO:0000313" key="1">
    <source>
        <dbReference type="EMBL" id="GCC47239.1"/>
    </source>
</evidence>